<dbReference type="InterPro" id="IPR011006">
    <property type="entry name" value="CheY-like_superfamily"/>
</dbReference>
<dbReference type="InterPro" id="IPR046947">
    <property type="entry name" value="LytR-like"/>
</dbReference>
<keyword evidence="1" id="KW-0597">Phosphoprotein</keyword>
<dbReference type="SMART" id="SM00850">
    <property type="entry name" value="LytTR"/>
    <property type="match status" value="1"/>
</dbReference>
<dbReference type="GO" id="GO:0003677">
    <property type="term" value="F:DNA binding"/>
    <property type="evidence" value="ECO:0007669"/>
    <property type="project" value="UniProtKB-KW"/>
</dbReference>
<accession>A0ABV3GAV6</accession>
<dbReference type="PANTHER" id="PTHR37299:SF1">
    <property type="entry name" value="STAGE 0 SPORULATION PROTEIN A HOMOLOG"/>
    <property type="match status" value="1"/>
</dbReference>
<evidence type="ECO:0000313" key="5">
    <source>
        <dbReference type="EMBL" id="MEV0968723.1"/>
    </source>
</evidence>
<evidence type="ECO:0000259" key="4">
    <source>
        <dbReference type="PROSITE" id="PS50930"/>
    </source>
</evidence>
<keyword evidence="6" id="KW-1185">Reference proteome</keyword>
<evidence type="ECO:0000313" key="6">
    <source>
        <dbReference type="Proteomes" id="UP001551675"/>
    </source>
</evidence>
<feature type="domain" description="HTH LytTR-type" evidence="4">
    <location>
        <begin position="138"/>
        <end position="240"/>
    </location>
</feature>
<dbReference type="Gene3D" id="2.40.50.1020">
    <property type="entry name" value="LytTr DNA-binding domain"/>
    <property type="match status" value="1"/>
</dbReference>
<dbReference type="PROSITE" id="PS50110">
    <property type="entry name" value="RESPONSE_REGULATORY"/>
    <property type="match status" value="1"/>
</dbReference>
<proteinExistence type="predicted"/>
<dbReference type="Pfam" id="PF04397">
    <property type="entry name" value="LytTR"/>
    <property type="match status" value="1"/>
</dbReference>
<dbReference type="RefSeq" id="WP_358131528.1">
    <property type="nucleotide sequence ID" value="NZ_JBFALK010000003.1"/>
</dbReference>
<dbReference type="SUPFAM" id="SSF52172">
    <property type="entry name" value="CheY-like"/>
    <property type="match status" value="1"/>
</dbReference>
<dbReference type="Pfam" id="PF00072">
    <property type="entry name" value="Response_reg"/>
    <property type="match status" value="1"/>
</dbReference>
<dbReference type="Proteomes" id="UP001551675">
    <property type="component" value="Unassembled WGS sequence"/>
</dbReference>
<organism evidence="5 6">
    <name type="scientific">Microtetraspora glauca</name>
    <dbReference type="NCBI Taxonomy" id="1996"/>
    <lineage>
        <taxon>Bacteria</taxon>
        <taxon>Bacillati</taxon>
        <taxon>Actinomycetota</taxon>
        <taxon>Actinomycetes</taxon>
        <taxon>Streptosporangiales</taxon>
        <taxon>Streptosporangiaceae</taxon>
        <taxon>Microtetraspora</taxon>
    </lineage>
</organism>
<dbReference type="InterPro" id="IPR001789">
    <property type="entry name" value="Sig_transdc_resp-reg_receiver"/>
</dbReference>
<evidence type="ECO:0000259" key="3">
    <source>
        <dbReference type="PROSITE" id="PS50110"/>
    </source>
</evidence>
<feature type="region of interest" description="Disordered" evidence="2">
    <location>
        <begin position="244"/>
        <end position="264"/>
    </location>
</feature>
<feature type="modified residue" description="4-aspartylphosphate" evidence="1">
    <location>
        <position position="59"/>
    </location>
</feature>
<evidence type="ECO:0000256" key="1">
    <source>
        <dbReference type="PROSITE-ProRule" id="PRU00169"/>
    </source>
</evidence>
<keyword evidence="5" id="KW-0238">DNA-binding</keyword>
<feature type="domain" description="Response regulatory" evidence="3">
    <location>
        <begin position="3"/>
        <end position="121"/>
    </location>
</feature>
<dbReference type="PANTHER" id="PTHR37299">
    <property type="entry name" value="TRANSCRIPTIONAL REGULATOR-RELATED"/>
    <property type="match status" value="1"/>
</dbReference>
<comment type="caution">
    <text evidence="5">The sequence shown here is derived from an EMBL/GenBank/DDBJ whole genome shotgun (WGS) entry which is preliminary data.</text>
</comment>
<dbReference type="Gene3D" id="3.40.50.2300">
    <property type="match status" value="1"/>
</dbReference>
<dbReference type="SMART" id="SM00448">
    <property type="entry name" value="REC"/>
    <property type="match status" value="1"/>
</dbReference>
<dbReference type="InterPro" id="IPR007492">
    <property type="entry name" value="LytTR_DNA-bd_dom"/>
</dbReference>
<name>A0ABV3GAV6_MICGL</name>
<dbReference type="PROSITE" id="PS50930">
    <property type="entry name" value="HTH_LYTTR"/>
    <property type="match status" value="1"/>
</dbReference>
<reference evidence="5 6" key="1">
    <citation type="submission" date="2024-06" db="EMBL/GenBank/DDBJ databases">
        <title>The Natural Products Discovery Center: Release of the First 8490 Sequenced Strains for Exploring Actinobacteria Biosynthetic Diversity.</title>
        <authorList>
            <person name="Kalkreuter E."/>
            <person name="Kautsar S.A."/>
            <person name="Yang D."/>
            <person name="Bader C.D."/>
            <person name="Teijaro C.N."/>
            <person name="Fluegel L."/>
            <person name="Davis C.M."/>
            <person name="Simpson J.R."/>
            <person name="Lauterbach L."/>
            <person name="Steele A.D."/>
            <person name="Gui C."/>
            <person name="Meng S."/>
            <person name="Li G."/>
            <person name="Viehrig K."/>
            <person name="Ye F."/>
            <person name="Su P."/>
            <person name="Kiefer A.F."/>
            <person name="Nichols A."/>
            <person name="Cepeda A.J."/>
            <person name="Yan W."/>
            <person name="Fan B."/>
            <person name="Jiang Y."/>
            <person name="Adhikari A."/>
            <person name="Zheng C.-J."/>
            <person name="Schuster L."/>
            <person name="Cowan T.M."/>
            <person name="Smanski M.J."/>
            <person name="Chevrette M.G."/>
            <person name="De Carvalho L.P.S."/>
            <person name="Shen B."/>
        </authorList>
    </citation>
    <scope>NUCLEOTIDE SEQUENCE [LARGE SCALE GENOMIC DNA]</scope>
    <source>
        <strain evidence="5 6">NPDC050100</strain>
    </source>
</reference>
<sequence>MLRVMAVDDEASALSELAYLLRQNERIEHVTTARDGLSALHTIVSMMGAGERLDGAFLDIRLPGLDGLELARVIAGFPSRPRLVFVTAHDCAVRAFELEAVDYVLKPVRADRLAEAVRRLSCAVAAAAAEEEDDTDVIPVELAGRTKFVQRQAVWYAEAHGDYVRLHTVDGAYLVRMPLAALERRWGGSGFLRAHRSTLVNTRHVSELRFDAGRMVLQVGTEALPVSRRHARQVRDQLVRRLRVTGPSAGPSVGPAAGPPVGAM</sequence>
<evidence type="ECO:0000256" key="2">
    <source>
        <dbReference type="SAM" id="MobiDB-lite"/>
    </source>
</evidence>
<dbReference type="EMBL" id="JBFALK010000003">
    <property type="protein sequence ID" value="MEV0968723.1"/>
    <property type="molecule type" value="Genomic_DNA"/>
</dbReference>
<protein>
    <submittedName>
        <fullName evidence="5">LytTR family DNA-binding domain-containing protein</fullName>
    </submittedName>
</protein>
<gene>
    <name evidence="5" type="ORF">AB0I59_08820</name>
</gene>